<proteinExistence type="predicted"/>
<dbReference type="EMBL" id="KV918798">
    <property type="protein sequence ID" value="OSX79071.1"/>
    <property type="molecule type" value="Genomic_DNA"/>
</dbReference>
<sequence length="177" mass="18531">MRSARALSLPTAVSLVVGRGSSPTCLQSTVWFDDLDVLVLLPSTNTGDGGLVDGDARIAWVRRDRGDAVDFDNNEVVNGVLLVAGSTSDVARDAERVGSAKAALHGRLSDRRLPPSCGHLVWDDAMGPSAGARVDAVSSWINARASVTIQSAQVRPRGPHMHRGKSLLGTVVAAGEL</sequence>
<evidence type="ECO:0000313" key="2">
    <source>
        <dbReference type="Proteomes" id="UP000218209"/>
    </source>
</evidence>
<keyword evidence="2" id="KW-1185">Reference proteome</keyword>
<organism evidence="1 2">
    <name type="scientific">Porphyra umbilicalis</name>
    <name type="common">Purple laver</name>
    <name type="synonym">Red alga</name>
    <dbReference type="NCBI Taxonomy" id="2786"/>
    <lineage>
        <taxon>Eukaryota</taxon>
        <taxon>Rhodophyta</taxon>
        <taxon>Bangiophyceae</taxon>
        <taxon>Bangiales</taxon>
        <taxon>Bangiaceae</taxon>
        <taxon>Porphyra</taxon>
    </lineage>
</organism>
<evidence type="ECO:0000313" key="1">
    <source>
        <dbReference type="EMBL" id="OSX79071.1"/>
    </source>
</evidence>
<dbReference type="AlphaFoldDB" id="A0A1X6PDY5"/>
<name>A0A1X6PDY5_PORUM</name>
<reference evidence="1 2" key="1">
    <citation type="submission" date="2017-03" db="EMBL/GenBank/DDBJ databases">
        <title>WGS assembly of Porphyra umbilicalis.</title>
        <authorList>
            <person name="Brawley S.H."/>
            <person name="Blouin N.A."/>
            <person name="Ficko-Blean E."/>
            <person name="Wheeler G.L."/>
            <person name="Lohr M."/>
            <person name="Goodson H.V."/>
            <person name="Jenkins J.W."/>
            <person name="Blaby-Haas C.E."/>
            <person name="Helliwell K.E."/>
            <person name="Chan C."/>
            <person name="Marriage T."/>
            <person name="Bhattacharya D."/>
            <person name="Klein A.S."/>
            <person name="Badis Y."/>
            <person name="Brodie J."/>
            <person name="Cao Y."/>
            <person name="Collen J."/>
            <person name="Dittami S.M."/>
            <person name="Gachon C.M."/>
            <person name="Green B.R."/>
            <person name="Karpowicz S."/>
            <person name="Kim J.W."/>
            <person name="Kudahl U."/>
            <person name="Lin S."/>
            <person name="Michel G."/>
            <person name="Mittag M."/>
            <person name="Olson B.J."/>
            <person name="Pangilinan J."/>
            <person name="Peng Y."/>
            <person name="Qiu H."/>
            <person name="Shu S."/>
            <person name="Singer J.T."/>
            <person name="Smith A.G."/>
            <person name="Sprecher B.N."/>
            <person name="Wagner V."/>
            <person name="Wang W."/>
            <person name="Wang Z.-Y."/>
            <person name="Yan J."/>
            <person name="Yarish C."/>
            <person name="Zoeuner-Riek S."/>
            <person name="Zhuang Y."/>
            <person name="Zou Y."/>
            <person name="Lindquist E.A."/>
            <person name="Grimwood J."/>
            <person name="Barry K."/>
            <person name="Rokhsar D.S."/>
            <person name="Schmutz J."/>
            <person name="Stiller J.W."/>
            <person name="Grossman A.R."/>
            <person name="Prochnik S.E."/>
        </authorList>
    </citation>
    <scope>NUCLEOTIDE SEQUENCE [LARGE SCALE GENOMIC DNA]</scope>
    <source>
        <strain evidence="1">4086291</strain>
    </source>
</reference>
<accession>A0A1X6PDY5</accession>
<gene>
    <name evidence="1" type="ORF">BU14_0087s0020</name>
</gene>
<dbReference type="Proteomes" id="UP000218209">
    <property type="component" value="Unassembled WGS sequence"/>
</dbReference>
<protein>
    <submittedName>
        <fullName evidence="1">Uncharacterized protein</fullName>
    </submittedName>
</protein>